<dbReference type="InterPro" id="IPR002156">
    <property type="entry name" value="RNaseH_domain"/>
</dbReference>
<sequence length="227" mass="24961">MLATNPSCPACGAASETALHVLRDCTRSRNLWMRTVPPSAAANFFIADLRPWIVQNINSQLSLGVDEPLGPLSLLRSYGKFGSKEMSSLRSLVDSRPGRVPARIALFKYGWLGGFMKSVGPTSVLQAELVSIYEGLQVAWSLGIPRLLIQSDCSQAIKLVNAKGARDIFIPLVRAIVDLRNRAWETTFVWIPRTGNMIADRLAKLAPTPCHDLVHVNSPLELTDKRV</sequence>
<dbReference type="Gene3D" id="3.30.420.10">
    <property type="entry name" value="Ribonuclease H-like superfamily/Ribonuclease H"/>
    <property type="match status" value="1"/>
</dbReference>
<evidence type="ECO:0000313" key="2">
    <source>
        <dbReference type="EMBL" id="KAE8733075.1"/>
    </source>
</evidence>
<organism evidence="2 3">
    <name type="scientific">Hibiscus syriacus</name>
    <name type="common">Rose of Sharon</name>
    <dbReference type="NCBI Taxonomy" id="106335"/>
    <lineage>
        <taxon>Eukaryota</taxon>
        <taxon>Viridiplantae</taxon>
        <taxon>Streptophyta</taxon>
        <taxon>Embryophyta</taxon>
        <taxon>Tracheophyta</taxon>
        <taxon>Spermatophyta</taxon>
        <taxon>Magnoliopsida</taxon>
        <taxon>eudicotyledons</taxon>
        <taxon>Gunneridae</taxon>
        <taxon>Pentapetalae</taxon>
        <taxon>rosids</taxon>
        <taxon>malvids</taxon>
        <taxon>Malvales</taxon>
        <taxon>Malvaceae</taxon>
        <taxon>Malvoideae</taxon>
        <taxon>Hibiscus</taxon>
    </lineage>
</organism>
<accession>A0A6A3CU34</accession>
<name>A0A6A3CU34_HIBSY</name>
<dbReference type="CDD" id="cd06222">
    <property type="entry name" value="RNase_H_like"/>
    <property type="match status" value="1"/>
</dbReference>
<dbReference type="Pfam" id="PF13456">
    <property type="entry name" value="RVT_3"/>
    <property type="match status" value="1"/>
</dbReference>
<dbReference type="InterPro" id="IPR012337">
    <property type="entry name" value="RNaseH-like_sf"/>
</dbReference>
<keyword evidence="3" id="KW-1185">Reference proteome</keyword>
<dbReference type="InterPro" id="IPR053151">
    <property type="entry name" value="RNase_H-like"/>
</dbReference>
<dbReference type="InterPro" id="IPR044730">
    <property type="entry name" value="RNase_H-like_dom_plant"/>
</dbReference>
<protein>
    <recommendedName>
        <fullName evidence="1">RNase H type-1 domain-containing protein</fullName>
    </recommendedName>
</protein>
<dbReference type="AlphaFoldDB" id="A0A6A3CU34"/>
<dbReference type="EMBL" id="VEPZ02000127">
    <property type="protein sequence ID" value="KAE8733075.1"/>
    <property type="molecule type" value="Genomic_DNA"/>
</dbReference>
<dbReference type="GO" id="GO:0004523">
    <property type="term" value="F:RNA-DNA hybrid ribonuclease activity"/>
    <property type="evidence" value="ECO:0007669"/>
    <property type="project" value="InterPro"/>
</dbReference>
<reference evidence="2" key="1">
    <citation type="submission" date="2019-09" db="EMBL/GenBank/DDBJ databases">
        <title>Draft genome information of white flower Hibiscus syriacus.</title>
        <authorList>
            <person name="Kim Y.-M."/>
        </authorList>
    </citation>
    <scope>NUCLEOTIDE SEQUENCE [LARGE SCALE GENOMIC DNA]</scope>
    <source>
        <strain evidence="2">YM2019G1</strain>
    </source>
</reference>
<dbReference type="PANTHER" id="PTHR47723:SF19">
    <property type="entry name" value="POLYNUCLEOTIDYL TRANSFERASE, RIBONUCLEASE H-LIKE SUPERFAMILY PROTEIN"/>
    <property type="match status" value="1"/>
</dbReference>
<evidence type="ECO:0000313" key="3">
    <source>
        <dbReference type="Proteomes" id="UP000436088"/>
    </source>
</evidence>
<dbReference type="InterPro" id="IPR036397">
    <property type="entry name" value="RNaseH_sf"/>
</dbReference>
<dbReference type="PANTHER" id="PTHR47723">
    <property type="entry name" value="OS05G0353850 PROTEIN"/>
    <property type="match status" value="1"/>
</dbReference>
<gene>
    <name evidence="2" type="ORF">F3Y22_tig00001644pilonHSYRG00563</name>
</gene>
<proteinExistence type="predicted"/>
<evidence type="ECO:0000259" key="1">
    <source>
        <dbReference type="Pfam" id="PF13456"/>
    </source>
</evidence>
<feature type="domain" description="RNase H type-1" evidence="1">
    <location>
        <begin position="118"/>
        <end position="206"/>
    </location>
</feature>
<dbReference type="Proteomes" id="UP000436088">
    <property type="component" value="Unassembled WGS sequence"/>
</dbReference>
<dbReference type="SUPFAM" id="SSF53098">
    <property type="entry name" value="Ribonuclease H-like"/>
    <property type="match status" value="1"/>
</dbReference>
<dbReference type="GO" id="GO:0003676">
    <property type="term" value="F:nucleic acid binding"/>
    <property type="evidence" value="ECO:0007669"/>
    <property type="project" value="InterPro"/>
</dbReference>
<comment type="caution">
    <text evidence="2">The sequence shown here is derived from an EMBL/GenBank/DDBJ whole genome shotgun (WGS) entry which is preliminary data.</text>
</comment>